<reference evidence="1" key="1">
    <citation type="journal article" date="2023" name="G3 (Bethesda)">
        <title>A reference genome for the long-term kleptoplast-retaining sea slug Elysia crispata morphotype clarki.</title>
        <authorList>
            <person name="Eastman K.E."/>
            <person name="Pendleton A.L."/>
            <person name="Shaikh M.A."/>
            <person name="Suttiyut T."/>
            <person name="Ogas R."/>
            <person name="Tomko P."/>
            <person name="Gavelis G."/>
            <person name="Widhalm J.R."/>
            <person name="Wisecaver J.H."/>
        </authorList>
    </citation>
    <scope>NUCLEOTIDE SEQUENCE</scope>
    <source>
        <strain evidence="1">ECLA1</strain>
    </source>
</reference>
<sequence>MFTSAGQLCTAGKKVQKIIHPYLWRPWHSFLRPQSAVSCINNQGVRGRFLALSFRKRVGLSFDLSYPSAVSGFCFTCNGRDRQLLPCDALAWAQKSVYTMEVASLPHDCFLSIHCFCSGYHYHCCGPLSERDDACGFPWRRHKSLSVGRDNCWLLRWQSLQHSISIYNQ</sequence>
<organism evidence="1 2">
    <name type="scientific">Elysia crispata</name>
    <name type="common">lettuce slug</name>
    <dbReference type="NCBI Taxonomy" id="231223"/>
    <lineage>
        <taxon>Eukaryota</taxon>
        <taxon>Metazoa</taxon>
        <taxon>Spiralia</taxon>
        <taxon>Lophotrochozoa</taxon>
        <taxon>Mollusca</taxon>
        <taxon>Gastropoda</taxon>
        <taxon>Heterobranchia</taxon>
        <taxon>Euthyneura</taxon>
        <taxon>Panpulmonata</taxon>
        <taxon>Sacoglossa</taxon>
        <taxon>Placobranchoidea</taxon>
        <taxon>Plakobranchidae</taxon>
        <taxon>Elysia</taxon>
    </lineage>
</organism>
<protein>
    <submittedName>
        <fullName evidence="1">Uncharacterized protein</fullName>
    </submittedName>
</protein>
<name>A0AAE1DUR5_9GAST</name>
<accession>A0AAE1DUR5</accession>
<evidence type="ECO:0000313" key="2">
    <source>
        <dbReference type="Proteomes" id="UP001283361"/>
    </source>
</evidence>
<keyword evidence="2" id="KW-1185">Reference proteome</keyword>
<gene>
    <name evidence="1" type="ORF">RRG08_025313</name>
</gene>
<proteinExistence type="predicted"/>
<dbReference type="AlphaFoldDB" id="A0AAE1DUR5"/>
<dbReference type="EMBL" id="JAWDGP010002360">
    <property type="protein sequence ID" value="KAK3783689.1"/>
    <property type="molecule type" value="Genomic_DNA"/>
</dbReference>
<comment type="caution">
    <text evidence="1">The sequence shown here is derived from an EMBL/GenBank/DDBJ whole genome shotgun (WGS) entry which is preliminary data.</text>
</comment>
<evidence type="ECO:0000313" key="1">
    <source>
        <dbReference type="EMBL" id="KAK3783689.1"/>
    </source>
</evidence>
<dbReference type="Proteomes" id="UP001283361">
    <property type="component" value="Unassembled WGS sequence"/>
</dbReference>